<accession>A0A0G3GKT9</accession>
<evidence type="ECO:0000313" key="2">
    <source>
        <dbReference type="EMBL" id="AKJ99401.1"/>
    </source>
</evidence>
<dbReference type="PANTHER" id="PTHR46211:SF14">
    <property type="entry name" value="GLYCEROPHOSPHODIESTER PHOSPHODIESTERASE"/>
    <property type="match status" value="1"/>
</dbReference>
<dbReference type="InterPro" id="IPR017946">
    <property type="entry name" value="PLC-like_Pdiesterase_TIM-brl"/>
</dbReference>
<dbReference type="PATRIC" id="fig|587753.11.peg.3169"/>
<feature type="domain" description="GP-PDE" evidence="1">
    <location>
        <begin position="29"/>
        <end position="293"/>
    </location>
</feature>
<dbReference type="SUPFAM" id="SSF51695">
    <property type="entry name" value="PLC-like phosphodiesterases"/>
    <property type="match status" value="1"/>
</dbReference>
<dbReference type="GO" id="GO:0008081">
    <property type="term" value="F:phosphoric diester hydrolase activity"/>
    <property type="evidence" value="ECO:0007669"/>
    <property type="project" value="InterPro"/>
</dbReference>
<name>A0A0G3GKT9_9PSED</name>
<reference evidence="2 3" key="1">
    <citation type="journal article" date="2015" name="Stand. Genomic Sci.">
        <title>Complete genome of Pseudomonas chlororaphis strain UFB2, a soil bacterium with antibacterial activity against bacterial canker pathogen of tomato.</title>
        <authorList>
            <person name="Deng P."/>
            <person name="Wang X."/>
            <person name="Baird S.M."/>
            <person name="Lu S.E."/>
        </authorList>
    </citation>
    <scope>NUCLEOTIDE SEQUENCE [LARGE SCALE GENOMIC DNA]</scope>
    <source>
        <strain evidence="2 3">UFB2</strain>
    </source>
</reference>
<sequence>MLQSRGNNDLLRERTGNNLLLVAHRGLGPTSVFGSTFPKELPPENSISSIRAAIMQGADAIEIDIFKAADGTVVVTHDDEIWRNEYGADRTGAQLPFGETKDSYLVGKKTIDQLREVSIGRDGEVMPTFLEVAELVNNANDVLAKYEQRPILLNIEIKDSTVVSEILDLVCEGVRQADKFPLEDIIFCSFKHDALKDLKVEAEQRGMLNVNIAPGIKTTELFGRENVNKDFSLKQADATYPEWAMDSLRALVEGNGFQGYDGVLWDLREPIVDLAVAGNKVIHASTSDFRQYNDNRGFALLLLELSERVTTFFKCDNVDDARKVLLESSLLLNGVGMQMMYKQTAEGEDCFYFYKSHGWQDNSEILTLGAGKAKPYSQLRNY</sequence>
<dbReference type="Proteomes" id="UP000035212">
    <property type="component" value="Chromosome"/>
</dbReference>
<reference evidence="3" key="2">
    <citation type="submission" date="2015-03" db="EMBL/GenBank/DDBJ databases">
        <authorList>
            <person name="Deng P."/>
            <person name="Lu S."/>
        </authorList>
    </citation>
    <scope>NUCLEOTIDE SEQUENCE [LARGE SCALE GENOMIC DNA]</scope>
    <source>
        <strain evidence="3">UFB2</strain>
    </source>
</reference>
<evidence type="ECO:0000313" key="3">
    <source>
        <dbReference type="Proteomes" id="UP000035212"/>
    </source>
</evidence>
<dbReference type="AlphaFoldDB" id="A0A0G3GKT9"/>
<dbReference type="InterPro" id="IPR030395">
    <property type="entry name" value="GP_PDE_dom"/>
</dbReference>
<gene>
    <name evidence="2" type="ORF">VM99_15505</name>
</gene>
<dbReference type="GO" id="GO:0006629">
    <property type="term" value="P:lipid metabolic process"/>
    <property type="evidence" value="ECO:0007669"/>
    <property type="project" value="InterPro"/>
</dbReference>
<dbReference type="PROSITE" id="PS51704">
    <property type="entry name" value="GP_PDE"/>
    <property type="match status" value="1"/>
</dbReference>
<dbReference type="EMBL" id="CP011020">
    <property type="protein sequence ID" value="AKJ99401.1"/>
    <property type="molecule type" value="Genomic_DNA"/>
</dbReference>
<dbReference type="Gene3D" id="3.20.20.190">
    <property type="entry name" value="Phosphatidylinositol (PI) phosphodiesterase"/>
    <property type="match status" value="1"/>
</dbReference>
<organism evidence="2 3">
    <name type="scientific">Pseudomonas chlororaphis</name>
    <dbReference type="NCBI Taxonomy" id="587753"/>
    <lineage>
        <taxon>Bacteria</taxon>
        <taxon>Pseudomonadati</taxon>
        <taxon>Pseudomonadota</taxon>
        <taxon>Gammaproteobacteria</taxon>
        <taxon>Pseudomonadales</taxon>
        <taxon>Pseudomonadaceae</taxon>
        <taxon>Pseudomonas</taxon>
    </lineage>
</organism>
<evidence type="ECO:0000259" key="1">
    <source>
        <dbReference type="PROSITE" id="PS51704"/>
    </source>
</evidence>
<protein>
    <recommendedName>
        <fullName evidence="1">GP-PDE domain-containing protein</fullName>
    </recommendedName>
</protein>
<dbReference type="PANTHER" id="PTHR46211">
    <property type="entry name" value="GLYCEROPHOSPHORYL DIESTER PHOSPHODIESTERASE"/>
    <property type="match status" value="1"/>
</dbReference>
<dbReference type="Pfam" id="PF03009">
    <property type="entry name" value="GDPD"/>
    <property type="match status" value="1"/>
</dbReference>
<proteinExistence type="predicted"/>